<proteinExistence type="predicted"/>
<accession>A0A480AMZ1</accession>
<feature type="domain" description="GGDEF" evidence="3">
    <location>
        <begin position="413"/>
        <end position="545"/>
    </location>
</feature>
<dbReference type="InterPro" id="IPR029787">
    <property type="entry name" value="Nucleotide_cyclase"/>
</dbReference>
<evidence type="ECO:0000256" key="1">
    <source>
        <dbReference type="SAM" id="MobiDB-lite"/>
    </source>
</evidence>
<dbReference type="InterPro" id="IPR043128">
    <property type="entry name" value="Rev_trsase/Diguanyl_cyclase"/>
</dbReference>
<dbReference type="InterPro" id="IPR052163">
    <property type="entry name" value="DGC-Regulatory_Protein"/>
</dbReference>
<evidence type="ECO:0000259" key="3">
    <source>
        <dbReference type="PROSITE" id="PS50887"/>
    </source>
</evidence>
<feature type="region of interest" description="Disordered" evidence="1">
    <location>
        <begin position="533"/>
        <end position="555"/>
    </location>
</feature>
<feature type="transmembrane region" description="Helical" evidence="2">
    <location>
        <begin position="343"/>
        <end position="361"/>
    </location>
</feature>
<evidence type="ECO:0000313" key="5">
    <source>
        <dbReference type="Proteomes" id="UP000301751"/>
    </source>
</evidence>
<dbReference type="SUPFAM" id="SSF55073">
    <property type="entry name" value="Nucleotide cyclase"/>
    <property type="match status" value="1"/>
</dbReference>
<name>A0A480AMZ1_9BURK</name>
<evidence type="ECO:0000256" key="2">
    <source>
        <dbReference type="SAM" id="Phobius"/>
    </source>
</evidence>
<dbReference type="AlphaFoldDB" id="A0A480AMZ1"/>
<dbReference type="PANTHER" id="PTHR46663">
    <property type="entry name" value="DIGUANYLATE CYCLASE DGCT-RELATED"/>
    <property type="match status" value="1"/>
</dbReference>
<reference evidence="5" key="1">
    <citation type="submission" date="2019-03" db="EMBL/GenBank/DDBJ databases">
        <title>Aquabacterium pictum sp.nov., the first bacteriochlorophyll a-containing freshwater bacterium in the genus Aquabacterium of the class Betaproteobacteria.</title>
        <authorList>
            <person name="Hirose S."/>
            <person name="Tank M."/>
            <person name="Hara E."/>
            <person name="Tamaki H."/>
            <person name="Takaichi S."/>
            <person name="Haruta S."/>
            <person name="Hanada S."/>
        </authorList>
    </citation>
    <scope>NUCLEOTIDE SEQUENCE [LARGE SCALE GENOMIC DNA]</scope>
    <source>
        <strain evidence="5">W35</strain>
    </source>
</reference>
<feature type="transmembrane region" description="Helical" evidence="2">
    <location>
        <begin position="218"/>
        <end position="238"/>
    </location>
</feature>
<dbReference type="NCBIfam" id="TIGR00254">
    <property type="entry name" value="GGDEF"/>
    <property type="match status" value="1"/>
</dbReference>
<keyword evidence="2" id="KW-1133">Transmembrane helix</keyword>
<dbReference type="Gene3D" id="2.60.40.2380">
    <property type="match status" value="1"/>
</dbReference>
<feature type="transmembrane region" description="Helical" evidence="2">
    <location>
        <begin position="276"/>
        <end position="296"/>
    </location>
</feature>
<dbReference type="Pfam" id="PF07695">
    <property type="entry name" value="7TMR-DISM_7TM"/>
    <property type="match status" value="1"/>
</dbReference>
<protein>
    <recommendedName>
        <fullName evidence="3">GGDEF domain-containing protein</fullName>
    </recommendedName>
</protein>
<feature type="transmembrane region" description="Helical" evidence="2">
    <location>
        <begin position="154"/>
        <end position="175"/>
    </location>
</feature>
<dbReference type="EMBL" id="BJCL01000004">
    <property type="protein sequence ID" value="GCL63029.1"/>
    <property type="molecule type" value="Genomic_DNA"/>
</dbReference>
<comment type="caution">
    <text evidence="4">The sequence shown here is derived from an EMBL/GenBank/DDBJ whole genome shotgun (WGS) entry which is preliminary data.</text>
</comment>
<sequence length="555" mass="59346">MPAVLDDAAGVVPLWPAVRWLPDADGRLDLAGAHQRLRQFSQPPTQPGTLGLQRGAVWLAVPLRVPASSDGQWILESDHASVQHLSYHLLDARGAVLAAGQIGALERLSARVPTARLTLPAGQDLVLLLRARSEAPLILPLRMSKPGPYIDNTLAAQSLQALLAGLSLALLAYSLGQAWWHRDSLHLKYAFMVACSLTVSLAQFGLAAQFLWPGHAWALRHGAGMAALLAQCASFLYTEAVLRDQAGWRGFSTTMRLGAAVMLATALLFAVDAIGIAGVSAVAGTVGMLPALLALSRAWSRVRLGDATGVYLLLAWLGYYLGVFTLMGVSYGRLPAQPLTLHAFQIAAVLDLLLFLQVVVLRQRERLARAEHAAREAGHLRNLAETDPLTLLPNRRGLDAVVQESLARARPGHGLAVYMIDLDGFKAVNDAHGHAVGDRLLAALADRLRSRIRPGDVLARLGGDEFVLVAEGLHHPAQAQALGRNLVDALATPLLPERADLPLGLTAGCAYVEQPEPLESLLRRADQAMYRGKQAGRGRVEVDTGPATAPPLRPA</sequence>
<dbReference type="PROSITE" id="PS50887">
    <property type="entry name" value="GGDEF"/>
    <property type="match status" value="1"/>
</dbReference>
<keyword evidence="2" id="KW-0812">Transmembrane</keyword>
<dbReference type="PANTHER" id="PTHR46663:SF2">
    <property type="entry name" value="GGDEF DOMAIN-CONTAINING PROTEIN"/>
    <property type="match status" value="1"/>
</dbReference>
<feature type="transmembrane region" description="Helical" evidence="2">
    <location>
        <begin position="308"/>
        <end position="331"/>
    </location>
</feature>
<dbReference type="SMART" id="SM00267">
    <property type="entry name" value="GGDEF"/>
    <property type="match status" value="1"/>
</dbReference>
<dbReference type="InterPro" id="IPR011623">
    <property type="entry name" value="7TMR_DISM_rcpt_extracell_dom1"/>
</dbReference>
<organism evidence="4 5">
    <name type="scientific">Pseudaquabacterium pictum</name>
    <dbReference type="NCBI Taxonomy" id="2315236"/>
    <lineage>
        <taxon>Bacteria</taxon>
        <taxon>Pseudomonadati</taxon>
        <taxon>Pseudomonadota</taxon>
        <taxon>Betaproteobacteria</taxon>
        <taxon>Burkholderiales</taxon>
        <taxon>Sphaerotilaceae</taxon>
        <taxon>Pseudaquabacterium</taxon>
    </lineage>
</organism>
<evidence type="ECO:0000313" key="4">
    <source>
        <dbReference type="EMBL" id="GCL63029.1"/>
    </source>
</evidence>
<dbReference type="RefSeq" id="WP_162520760.1">
    <property type="nucleotide sequence ID" value="NZ_BJCL01000004.1"/>
</dbReference>
<dbReference type="CDD" id="cd01949">
    <property type="entry name" value="GGDEF"/>
    <property type="match status" value="1"/>
</dbReference>
<dbReference type="Proteomes" id="UP000301751">
    <property type="component" value="Unassembled WGS sequence"/>
</dbReference>
<dbReference type="Pfam" id="PF00990">
    <property type="entry name" value="GGDEF"/>
    <property type="match status" value="1"/>
</dbReference>
<dbReference type="Pfam" id="PF07696">
    <property type="entry name" value="7TMR-DISMED2"/>
    <property type="match status" value="1"/>
</dbReference>
<keyword evidence="2" id="KW-0472">Membrane</keyword>
<dbReference type="InterPro" id="IPR000160">
    <property type="entry name" value="GGDEF_dom"/>
</dbReference>
<feature type="transmembrane region" description="Helical" evidence="2">
    <location>
        <begin position="187"/>
        <end position="212"/>
    </location>
</feature>
<dbReference type="InterPro" id="IPR011622">
    <property type="entry name" value="7TMR_DISM_rcpt_extracell_dom2"/>
</dbReference>
<gene>
    <name evidence="4" type="ORF">AQPW35_21100</name>
</gene>
<feature type="transmembrane region" description="Helical" evidence="2">
    <location>
        <begin position="250"/>
        <end position="270"/>
    </location>
</feature>
<dbReference type="Gene3D" id="3.30.70.270">
    <property type="match status" value="1"/>
</dbReference>
<keyword evidence="5" id="KW-1185">Reference proteome</keyword>